<keyword evidence="4" id="KW-1185">Reference proteome</keyword>
<gene>
    <name evidence="3" type="ORF">C8D93_101204</name>
</gene>
<feature type="repeat" description="TPR" evidence="1">
    <location>
        <begin position="84"/>
        <end position="117"/>
    </location>
</feature>
<feature type="region of interest" description="Disordered" evidence="2">
    <location>
        <begin position="53"/>
        <end position="75"/>
    </location>
</feature>
<proteinExistence type="predicted"/>
<name>A0A318EEC9_9GAMM</name>
<dbReference type="SUPFAM" id="SSF48452">
    <property type="entry name" value="TPR-like"/>
    <property type="match status" value="1"/>
</dbReference>
<dbReference type="InterPro" id="IPR019734">
    <property type="entry name" value="TPR_rpt"/>
</dbReference>
<dbReference type="EMBL" id="QICN01000001">
    <property type="protein sequence ID" value="PXV71163.1"/>
    <property type="molecule type" value="Genomic_DNA"/>
</dbReference>
<dbReference type="OrthoDB" id="6196966at2"/>
<comment type="caution">
    <text evidence="3">The sequence shown here is derived from an EMBL/GenBank/DDBJ whole genome shotgun (WGS) entry which is preliminary data.</text>
</comment>
<accession>A0A318EEC9</accession>
<dbReference type="RefSeq" id="WP_110263305.1">
    <property type="nucleotide sequence ID" value="NZ_CAKZQT010000019.1"/>
</dbReference>
<dbReference type="AlphaFoldDB" id="A0A318EEC9"/>
<dbReference type="Gene3D" id="1.25.40.10">
    <property type="entry name" value="Tetratricopeptide repeat domain"/>
    <property type="match status" value="1"/>
</dbReference>
<dbReference type="Pfam" id="PF14559">
    <property type="entry name" value="TPR_19"/>
    <property type="match status" value="1"/>
</dbReference>
<organism evidence="3 4">
    <name type="scientific">Sinimarinibacterium flocculans</name>
    <dbReference type="NCBI Taxonomy" id="985250"/>
    <lineage>
        <taxon>Bacteria</taxon>
        <taxon>Pseudomonadati</taxon>
        <taxon>Pseudomonadota</taxon>
        <taxon>Gammaproteobacteria</taxon>
        <taxon>Nevskiales</taxon>
        <taxon>Nevskiaceae</taxon>
        <taxon>Sinimarinibacterium</taxon>
    </lineage>
</organism>
<dbReference type="InterPro" id="IPR011990">
    <property type="entry name" value="TPR-like_helical_dom_sf"/>
</dbReference>
<evidence type="ECO:0000256" key="2">
    <source>
        <dbReference type="SAM" id="MobiDB-lite"/>
    </source>
</evidence>
<dbReference type="PROSITE" id="PS50005">
    <property type="entry name" value="TPR"/>
    <property type="match status" value="1"/>
</dbReference>
<protein>
    <submittedName>
        <fullName evidence="3">Tetratricopeptide repeat protein</fullName>
    </submittedName>
</protein>
<keyword evidence="1" id="KW-0802">TPR repeat</keyword>
<evidence type="ECO:0000313" key="4">
    <source>
        <dbReference type="Proteomes" id="UP000248330"/>
    </source>
</evidence>
<dbReference type="Proteomes" id="UP000248330">
    <property type="component" value="Unassembled WGS sequence"/>
</dbReference>
<evidence type="ECO:0000256" key="1">
    <source>
        <dbReference type="PROSITE-ProRule" id="PRU00339"/>
    </source>
</evidence>
<sequence length="194" mass="20455">MDVIDDARAGRRALPPMIALALLASACGGTQGTHKVWSEPEPAIVGQPVDPAVETAPARPLPPRGIDDAPGQPQRAEDISGAAVTALMRQARSALDSGEPQHAASALERALRIEPRNYFVWSLLGQAYLAQDNYSQADSVAAKSNALARGNAYVELSNWRTIAAARAALGDAAGAGAAQVRLRELEQWLQDGSR</sequence>
<reference evidence="3 4" key="1">
    <citation type="submission" date="2018-04" db="EMBL/GenBank/DDBJ databases">
        <title>Genomic Encyclopedia of Type Strains, Phase IV (KMG-IV): sequencing the most valuable type-strain genomes for metagenomic binning, comparative biology and taxonomic classification.</title>
        <authorList>
            <person name="Goeker M."/>
        </authorList>
    </citation>
    <scope>NUCLEOTIDE SEQUENCE [LARGE SCALE GENOMIC DNA]</scope>
    <source>
        <strain evidence="3 4">DSM 104150</strain>
    </source>
</reference>
<evidence type="ECO:0000313" key="3">
    <source>
        <dbReference type="EMBL" id="PXV71163.1"/>
    </source>
</evidence>